<accession>A0A545UTI7</accession>
<protein>
    <submittedName>
        <fullName evidence="2">Uncharacterized protein</fullName>
    </submittedName>
</protein>
<dbReference type="AlphaFoldDB" id="A0A545UTI7"/>
<gene>
    <name evidence="2" type="ORF">IF1G_08684</name>
</gene>
<evidence type="ECO:0000313" key="3">
    <source>
        <dbReference type="Proteomes" id="UP000315783"/>
    </source>
</evidence>
<evidence type="ECO:0000256" key="1">
    <source>
        <dbReference type="SAM" id="MobiDB-lite"/>
    </source>
</evidence>
<name>A0A545UTI7_9HYPO</name>
<dbReference type="EMBL" id="SPUK01000014">
    <property type="protein sequence ID" value="TQV92760.1"/>
    <property type="molecule type" value="Genomic_DNA"/>
</dbReference>
<evidence type="ECO:0000313" key="2">
    <source>
        <dbReference type="EMBL" id="TQV92760.1"/>
    </source>
</evidence>
<organism evidence="2 3">
    <name type="scientific">Cordyceps javanica</name>
    <dbReference type="NCBI Taxonomy" id="43265"/>
    <lineage>
        <taxon>Eukaryota</taxon>
        <taxon>Fungi</taxon>
        <taxon>Dikarya</taxon>
        <taxon>Ascomycota</taxon>
        <taxon>Pezizomycotina</taxon>
        <taxon>Sordariomycetes</taxon>
        <taxon>Hypocreomycetidae</taxon>
        <taxon>Hypocreales</taxon>
        <taxon>Cordycipitaceae</taxon>
        <taxon>Cordyceps</taxon>
    </lineage>
</organism>
<keyword evidence="3" id="KW-1185">Reference proteome</keyword>
<proteinExistence type="predicted"/>
<reference evidence="2 3" key="1">
    <citation type="journal article" date="2019" name="Appl. Microbiol. Biotechnol.">
        <title>Genome sequence of Isaria javanica and comparative genome analysis insights into family S53 peptidase evolution in fungal entomopathogens.</title>
        <authorList>
            <person name="Lin R."/>
            <person name="Zhang X."/>
            <person name="Xin B."/>
            <person name="Zou M."/>
            <person name="Gao Y."/>
            <person name="Qin F."/>
            <person name="Hu Q."/>
            <person name="Xie B."/>
            <person name="Cheng X."/>
        </authorList>
    </citation>
    <scope>NUCLEOTIDE SEQUENCE [LARGE SCALE GENOMIC DNA]</scope>
    <source>
        <strain evidence="2 3">IJ1G</strain>
    </source>
</reference>
<comment type="caution">
    <text evidence="2">The sequence shown here is derived from an EMBL/GenBank/DDBJ whole genome shotgun (WGS) entry which is preliminary data.</text>
</comment>
<feature type="region of interest" description="Disordered" evidence="1">
    <location>
        <begin position="137"/>
        <end position="167"/>
    </location>
</feature>
<dbReference type="Proteomes" id="UP000315783">
    <property type="component" value="Unassembled WGS sequence"/>
</dbReference>
<sequence>MSAKAPPNVRCGDRAGDGVSTAGFPQRIFYSGLLLADQVGTVLVLCLEVHAAKSCAVLITLQRMSICTGLAQTFCKGSLVLVITGGQDLSRPNPPNYQQGMHQKRQRWGRLTQNVSIKIRWNRTNLTNIKQFKDISSHPSYSSNEDAARHKPSQTVTKCPAPPSQDAETLSVNCMDVYFGRNPGRQLESAAKPSSMTAM</sequence>